<organism evidence="1 2">
    <name type="scientific">Cronobacter dublinensis 1210</name>
    <dbReference type="NCBI Taxonomy" id="1208656"/>
    <lineage>
        <taxon>Bacteria</taxon>
        <taxon>Pseudomonadati</taxon>
        <taxon>Pseudomonadota</taxon>
        <taxon>Gammaproteobacteria</taxon>
        <taxon>Enterobacterales</taxon>
        <taxon>Enterobacteriaceae</taxon>
        <taxon>Cronobacter</taxon>
    </lineage>
</organism>
<gene>
    <name evidence="1" type="ORF">BN134_1058</name>
</gene>
<comment type="caution">
    <text evidence="1">The sequence shown here is derived from an EMBL/GenBank/DDBJ whole genome shotgun (WGS) entry which is preliminary data.</text>
</comment>
<accession>A0ABP1W6Z5</accession>
<name>A0ABP1W6Z5_9ENTR</name>
<protein>
    <submittedName>
        <fullName evidence="1">Uncharacterized protein</fullName>
    </submittedName>
</protein>
<proteinExistence type="predicted"/>
<reference evidence="2" key="1">
    <citation type="journal article" date="2012" name="PLoS ONE">
        <title>Comparative analysis of genome sequences covering the seven cronobacter species.</title>
        <authorList>
            <person name="Joseph S."/>
            <person name="Desai P."/>
            <person name="Ji Y."/>
            <person name="Cummings C.A."/>
            <person name="Shih R."/>
            <person name="Degoricija L."/>
            <person name="Rico A."/>
            <person name="Brzoska P."/>
            <person name="Hamby S.E."/>
            <person name="Masood N."/>
            <person name="Hariri S."/>
            <person name="Sonbol H."/>
            <person name="Chuzhanova N."/>
            <person name="McClelland M."/>
            <person name="Furtado M.R."/>
            <person name="Forsythe S.J."/>
        </authorList>
    </citation>
    <scope>NUCLEOTIDE SEQUENCE [LARGE SCALE GENOMIC DNA]</scope>
    <source>
        <strain evidence="2">1210</strain>
    </source>
</reference>
<sequence>MLILRHASPAGGLNNSVRKALPAGAMIFKKEGLKNAEKY</sequence>
<keyword evidence="2" id="KW-1185">Reference proteome</keyword>
<dbReference type="Proteomes" id="UP000009342">
    <property type="component" value="Unassembled WGS sequence"/>
</dbReference>
<evidence type="ECO:0000313" key="2">
    <source>
        <dbReference type="Proteomes" id="UP000009342"/>
    </source>
</evidence>
<evidence type="ECO:0000313" key="1">
    <source>
        <dbReference type="EMBL" id="CCJ80348.1"/>
    </source>
</evidence>
<dbReference type="EMBL" id="CAKZ01000053">
    <property type="protein sequence ID" value="CCJ80348.1"/>
    <property type="molecule type" value="Genomic_DNA"/>
</dbReference>